<evidence type="ECO:0000313" key="1">
    <source>
        <dbReference type="EMBL" id="CDY30906.1"/>
    </source>
</evidence>
<keyword evidence="2" id="KW-1185">Reference proteome</keyword>
<dbReference type="PaxDb" id="3708-A0A078GZG6"/>
<name>A0A078GZG6_BRANA</name>
<evidence type="ECO:0000313" key="2">
    <source>
        <dbReference type="Proteomes" id="UP000028999"/>
    </source>
</evidence>
<proteinExistence type="predicted"/>
<dbReference type="Proteomes" id="UP000028999">
    <property type="component" value="Unassembled WGS sequence"/>
</dbReference>
<accession>A0A078GZG6</accession>
<protein>
    <submittedName>
        <fullName evidence="1">BnaC09g15000D protein</fullName>
    </submittedName>
</protein>
<organism evidence="1 2">
    <name type="scientific">Brassica napus</name>
    <name type="common">Rape</name>
    <dbReference type="NCBI Taxonomy" id="3708"/>
    <lineage>
        <taxon>Eukaryota</taxon>
        <taxon>Viridiplantae</taxon>
        <taxon>Streptophyta</taxon>
        <taxon>Embryophyta</taxon>
        <taxon>Tracheophyta</taxon>
        <taxon>Spermatophyta</taxon>
        <taxon>Magnoliopsida</taxon>
        <taxon>eudicotyledons</taxon>
        <taxon>Gunneridae</taxon>
        <taxon>Pentapetalae</taxon>
        <taxon>rosids</taxon>
        <taxon>malvids</taxon>
        <taxon>Brassicales</taxon>
        <taxon>Brassicaceae</taxon>
        <taxon>Brassiceae</taxon>
        <taxon>Brassica</taxon>
    </lineage>
</organism>
<dbReference type="AlphaFoldDB" id="A0A078GZG6"/>
<dbReference type="EMBL" id="LK032263">
    <property type="protein sequence ID" value="CDY30906.1"/>
    <property type="molecule type" value="Genomic_DNA"/>
</dbReference>
<reference evidence="1 2" key="1">
    <citation type="journal article" date="2014" name="Science">
        <title>Plant genetics. Early allopolyploid evolution in the post-Neolithic Brassica napus oilseed genome.</title>
        <authorList>
            <person name="Chalhoub B."/>
            <person name="Denoeud F."/>
            <person name="Liu S."/>
            <person name="Parkin I.A."/>
            <person name="Tang H."/>
            <person name="Wang X."/>
            <person name="Chiquet J."/>
            <person name="Belcram H."/>
            <person name="Tong C."/>
            <person name="Samans B."/>
            <person name="Correa M."/>
            <person name="Da Silva C."/>
            <person name="Just J."/>
            <person name="Falentin C."/>
            <person name="Koh C.S."/>
            <person name="Le Clainche I."/>
            <person name="Bernard M."/>
            <person name="Bento P."/>
            <person name="Noel B."/>
            <person name="Labadie K."/>
            <person name="Alberti A."/>
            <person name="Charles M."/>
            <person name="Arnaud D."/>
            <person name="Guo H."/>
            <person name="Daviaud C."/>
            <person name="Alamery S."/>
            <person name="Jabbari K."/>
            <person name="Zhao M."/>
            <person name="Edger P.P."/>
            <person name="Chelaifa H."/>
            <person name="Tack D."/>
            <person name="Lassalle G."/>
            <person name="Mestiri I."/>
            <person name="Schnel N."/>
            <person name="Le Paslier M.C."/>
            <person name="Fan G."/>
            <person name="Renault V."/>
            <person name="Bayer P.E."/>
            <person name="Golicz A.A."/>
            <person name="Manoli S."/>
            <person name="Lee T.H."/>
            <person name="Thi V.H."/>
            <person name="Chalabi S."/>
            <person name="Hu Q."/>
            <person name="Fan C."/>
            <person name="Tollenaere R."/>
            <person name="Lu Y."/>
            <person name="Battail C."/>
            <person name="Shen J."/>
            <person name="Sidebottom C.H."/>
            <person name="Wang X."/>
            <person name="Canaguier A."/>
            <person name="Chauveau A."/>
            <person name="Berard A."/>
            <person name="Deniot G."/>
            <person name="Guan M."/>
            <person name="Liu Z."/>
            <person name="Sun F."/>
            <person name="Lim Y.P."/>
            <person name="Lyons E."/>
            <person name="Town C.D."/>
            <person name="Bancroft I."/>
            <person name="Wang X."/>
            <person name="Meng J."/>
            <person name="Ma J."/>
            <person name="Pires J.C."/>
            <person name="King G.J."/>
            <person name="Brunel D."/>
            <person name="Delourme R."/>
            <person name="Renard M."/>
            <person name="Aury J.M."/>
            <person name="Adams K.L."/>
            <person name="Batley J."/>
            <person name="Snowdon R.J."/>
            <person name="Tost J."/>
            <person name="Edwards D."/>
            <person name="Zhou Y."/>
            <person name="Hua W."/>
            <person name="Sharpe A.G."/>
            <person name="Paterson A.H."/>
            <person name="Guan C."/>
            <person name="Wincker P."/>
        </authorList>
    </citation>
    <scope>NUCLEOTIDE SEQUENCE [LARGE SCALE GENOMIC DNA]</scope>
    <source>
        <strain evidence="2">cv. Darmor-bzh</strain>
    </source>
</reference>
<gene>
    <name evidence="1" type="primary">BnaC09g15000D</name>
    <name evidence="1" type="ORF">GSBRNA2T00046439001</name>
</gene>
<dbReference type="Gramene" id="CDY30906">
    <property type="protein sequence ID" value="CDY30906"/>
    <property type="gene ID" value="GSBRNA2T00046439001"/>
</dbReference>
<sequence length="29" mass="3437">MSEHSLQPVGQRKLHLFPHPQPLIRLLYT</sequence>